<gene>
    <name evidence="1" type="ORF">WISP_00325</name>
</gene>
<evidence type="ECO:0008006" key="3">
    <source>
        <dbReference type="Google" id="ProtNLM"/>
    </source>
</evidence>
<reference evidence="1" key="1">
    <citation type="submission" date="2019-10" db="EMBL/GenBank/DDBJ databases">
        <authorList>
            <person name="Soares A.E.R."/>
            <person name="Aleixo A."/>
            <person name="Schneider P."/>
            <person name="Miyaki C.Y."/>
            <person name="Schneider M.P."/>
            <person name="Mello C."/>
            <person name="Vasconcelos A.T.R."/>
        </authorList>
    </citation>
    <scope>NUCLEOTIDE SEQUENCE</scope>
    <source>
        <tissue evidence="1">Muscle</tissue>
    </source>
</reference>
<dbReference type="EMBL" id="WHWB01001438">
    <property type="protein sequence ID" value="KAJ7428980.1"/>
    <property type="molecule type" value="Genomic_DNA"/>
</dbReference>
<evidence type="ECO:0000313" key="1">
    <source>
        <dbReference type="EMBL" id="KAJ7428980.1"/>
    </source>
</evidence>
<dbReference type="Proteomes" id="UP001145742">
    <property type="component" value="Unassembled WGS sequence"/>
</dbReference>
<organism evidence="1 2">
    <name type="scientific">Willisornis vidua</name>
    <name type="common">Xingu scale-backed antbird</name>
    <dbReference type="NCBI Taxonomy" id="1566151"/>
    <lineage>
        <taxon>Eukaryota</taxon>
        <taxon>Metazoa</taxon>
        <taxon>Chordata</taxon>
        <taxon>Craniata</taxon>
        <taxon>Vertebrata</taxon>
        <taxon>Euteleostomi</taxon>
        <taxon>Archelosauria</taxon>
        <taxon>Archosauria</taxon>
        <taxon>Dinosauria</taxon>
        <taxon>Saurischia</taxon>
        <taxon>Theropoda</taxon>
        <taxon>Coelurosauria</taxon>
        <taxon>Aves</taxon>
        <taxon>Neognathae</taxon>
        <taxon>Neoaves</taxon>
        <taxon>Telluraves</taxon>
        <taxon>Australaves</taxon>
        <taxon>Passeriformes</taxon>
        <taxon>Thamnophilidae</taxon>
        <taxon>Willisornis</taxon>
    </lineage>
</organism>
<proteinExistence type="predicted"/>
<name>A0ABQ9DVL7_9PASS</name>
<sequence length="72" mass="8063">MFSMLHPLDEITPLVWKSGGVFGSARVQYVADHALRIVFLSSDPSIVMTYDTVQGLHTVWALRRVKPEVPVP</sequence>
<accession>A0ABQ9DVL7</accession>
<keyword evidence="2" id="KW-1185">Reference proteome</keyword>
<evidence type="ECO:0000313" key="2">
    <source>
        <dbReference type="Proteomes" id="UP001145742"/>
    </source>
</evidence>
<comment type="caution">
    <text evidence="1">The sequence shown here is derived from an EMBL/GenBank/DDBJ whole genome shotgun (WGS) entry which is preliminary data.</text>
</comment>
<protein>
    <recommendedName>
        <fullName evidence="3">ER membrane protein complex subunit 1</fullName>
    </recommendedName>
</protein>